<evidence type="ECO:0008006" key="9">
    <source>
        <dbReference type="Google" id="ProtNLM"/>
    </source>
</evidence>
<dbReference type="Proteomes" id="UP001295794">
    <property type="component" value="Unassembled WGS sequence"/>
</dbReference>
<gene>
    <name evidence="7" type="ORF">MYCIT1_LOCUS36347</name>
</gene>
<feature type="transmembrane region" description="Helical" evidence="5">
    <location>
        <begin position="277"/>
        <end position="295"/>
    </location>
</feature>
<feature type="transmembrane region" description="Helical" evidence="5">
    <location>
        <begin position="104"/>
        <end position="125"/>
    </location>
</feature>
<dbReference type="AlphaFoldDB" id="A0AAD2HXH2"/>
<reference evidence="7" key="1">
    <citation type="submission" date="2023-11" db="EMBL/GenBank/DDBJ databases">
        <authorList>
            <person name="De Vega J J."/>
            <person name="De Vega J J."/>
        </authorList>
    </citation>
    <scope>NUCLEOTIDE SEQUENCE</scope>
</reference>
<comment type="caution">
    <text evidence="7">The sequence shown here is derived from an EMBL/GenBank/DDBJ whole genome shotgun (WGS) entry which is preliminary data.</text>
</comment>
<feature type="transmembrane region" description="Helical" evidence="5">
    <location>
        <begin position="237"/>
        <end position="257"/>
    </location>
</feature>
<evidence type="ECO:0000256" key="2">
    <source>
        <dbReference type="ARBA" id="ARBA00022692"/>
    </source>
</evidence>
<dbReference type="EMBL" id="CAVNYO010000471">
    <property type="protein sequence ID" value="CAK5283650.1"/>
    <property type="molecule type" value="Genomic_DNA"/>
</dbReference>
<dbReference type="Pfam" id="PF04479">
    <property type="entry name" value="RTA1"/>
    <property type="match status" value="1"/>
</dbReference>
<feature type="transmembrane region" description="Helical" evidence="5">
    <location>
        <begin position="184"/>
        <end position="207"/>
    </location>
</feature>
<accession>A0AAD2HXH2</accession>
<keyword evidence="8" id="KW-1185">Reference proteome</keyword>
<evidence type="ECO:0000256" key="6">
    <source>
        <dbReference type="SAM" id="SignalP"/>
    </source>
</evidence>
<keyword evidence="2 5" id="KW-0812">Transmembrane</keyword>
<dbReference type="InterPro" id="IPR007568">
    <property type="entry name" value="RTA1"/>
</dbReference>
<keyword evidence="4 5" id="KW-0472">Membrane</keyword>
<keyword evidence="6" id="KW-0732">Signal</keyword>
<name>A0AAD2HXH2_9AGAR</name>
<feature type="chain" id="PRO_5042278765" description="RTA1-domain-containing protein" evidence="6">
    <location>
        <begin position="20"/>
        <end position="329"/>
    </location>
</feature>
<dbReference type="GO" id="GO:0016020">
    <property type="term" value="C:membrane"/>
    <property type="evidence" value="ECO:0007669"/>
    <property type="project" value="UniProtKB-SubCell"/>
</dbReference>
<dbReference type="PANTHER" id="PTHR31465:SF1">
    <property type="entry name" value="PROTEIN RTA1-RELATED"/>
    <property type="match status" value="1"/>
</dbReference>
<keyword evidence="3 5" id="KW-1133">Transmembrane helix</keyword>
<comment type="subcellular location">
    <subcellularLocation>
        <location evidence="1">Membrane</location>
        <topology evidence="1">Multi-pass membrane protein</topology>
    </subcellularLocation>
</comment>
<proteinExistence type="predicted"/>
<feature type="transmembrane region" description="Helical" evidence="5">
    <location>
        <begin position="72"/>
        <end position="92"/>
    </location>
</feature>
<evidence type="ECO:0000313" key="7">
    <source>
        <dbReference type="EMBL" id="CAK5283650.1"/>
    </source>
</evidence>
<sequence>MPRFALLLTFAACFVAAFATELQVVQRDSSADTPIGGYVPKKSLSIIGAIAYGTSAMVLWTQFFSNKPKHPFMLSLNFGMSAMAAGFVLRYMYATPPFTLGKYIAWDMLILLSPCLFLATDYMLLSRLVNTFDPQIVDRCLFIKPTRVVKIFVWSDVLTFFLQSSGGGLTASHSASMANLGSKIGLIGLILQAASFLLFTFLVLTFASRVATHYPHIWNPKTYAPVTILSTEPLDDWRILVFIMSVTCVGILTRSVFRVAEYAGGYDGRIATHEAYFYLLDALPLLLTMSLYALVWPTRFFHPPTEKLGRLRGSSQDLLKMQGFRAMSV</sequence>
<dbReference type="PANTHER" id="PTHR31465">
    <property type="entry name" value="PROTEIN RTA1-RELATED"/>
    <property type="match status" value="1"/>
</dbReference>
<evidence type="ECO:0000256" key="3">
    <source>
        <dbReference type="ARBA" id="ARBA00022989"/>
    </source>
</evidence>
<evidence type="ECO:0000256" key="4">
    <source>
        <dbReference type="ARBA" id="ARBA00023136"/>
    </source>
</evidence>
<protein>
    <recommendedName>
        <fullName evidence="9">RTA1-domain-containing protein</fullName>
    </recommendedName>
</protein>
<feature type="signal peptide" evidence="6">
    <location>
        <begin position="1"/>
        <end position="19"/>
    </location>
</feature>
<evidence type="ECO:0000313" key="8">
    <source>
        <dbReference type="Proteomes" id="UP001295794"/>
    </source>
</evidence>
<evidence type="ECO:0000256" key="5">
    <source>
        <dbReference type="SAM" id="Phobius"/>
    </source>
</evidence>
<evidence type="ECO:0000256" key="1">
    <source>
        <dbReference type="ARBA" id="ARBA00004141"/>
    </source>
</evidence>
<organism evidence="7 8">
    <name type="scientific">Mycena citricolor</name>
    <dbReference type="NCBI Taxonomy" id="2018698"/>
    <lineage>
        <taxon>Eukaryota</taxon>
        <taxon>Fungi</taxon>
        <taxon>Dikarya</taxon>
        <taxon>Basidiomycota</taxon>
        <taxon>Agaricomycotina</taxon>
        <taxon>Agaricomycetes</taxon>
        <taxon>Agaricomycetidae</taxon>
        <taxon>Agaricales</taxon>
        <taxon>Marasmiineae</taxon>
        <taxon>Mycenaceae</taxon>
        <taxon>Mycena</taxon>
    </lineage>
</organism>
<feature type="transmembrane region" description="Helical" evidence="5">
    <location>
        <begin position="43"/>
        <end position="60"/>
    </location>
</feature>